<gene>
    <name evidence="2" type="ORF">BKCO1_5600046</name>
</gene>
<feature type="compositionally biased region" description="Low complexity" evidence="1">
    <location>
        <begin position="120"/>
        <end position="142"/>
    </location>
</feature>
<accession>A0A1J9QRW2</accession>
<feature type="compositionally biased region" description="Acidic residues" evidence="1">
    <location>
        <begin position="143"/>
        <end position="158"/>
    </location>
</feature>
<sequence>MAAIHLKDRFEVTTHPAVITPFEDVDDPLLDADLPVQPVERDDYYIFGPPSQSSDGRYTINSHSSGRGRRFSNRTQLTEPSGPPWPWRAAPPSPPPKPPTATSPPTAAASPTPPPPPTSSPSRSATTAAATNTTTTSSSPTAEEAEDEEEDEDEEEEVLCPECHAHLPAASTATTSTNYSSSSTRWTIKTYAANGLLASPGAWAAAWAEMERVDVAITPHLTAAQHRALQREARAEREREREQRQQAEAAAKEEEQRAAAEAAAAAEEKEKEEREKEKEEERVRAAADAAAAAAAASELAAAEAAAAAAAEAAQREAEAAAEAAAKAKAEAEAERELAVAAARAEEQAAAAQRAEAVQAEVEGREQAAEAQRLRLIGDAAVAAAAERRLAEERVGREVKEAVRRERRRVREEREARLARAREAERQVSLGALVARAAWVVLADWRNWVLVVGLVWALCVGGVRETADVMEVGSRLGFDGVELLPGVGFDNVTVDLQLEKEALVLHTSTVTATATATQTSTAIVTAFVLETLSPQAPAVDEELPEEPAAADHTLGRMAAQDVEDFKDTVFAATTEILATAFAKMEAIISALPVVDEEPPAAEEASEQPASVSPSDLPPSPTPVDETESKDAVFAASTEILATAFEKMEAIIAALTEAYESETKGIQDEALLAGHDDASSSSSSVSPEAPVGDDNHESFTPPTVLDVKAVPSTDLASAAAAAVETEKVPEGTEVCSKRFDLAAYPTCAAPGTSLNNQGGVDLAYFDFAPVCSAY</sequence>
<feature type="compositionally biased region" description="Pro residues" evidence="1">
    <location>
        <begin position="81"/>
        <end position="102"/>
    </location>
</feature>
<evidence type="ECO:0000313" key="3">
    <source>
        <dbReference type="Proteomes" id="UP000183809"/>
    </source>
</evidence>
<feature type="compositionally biased region" description="Polar residues" evidence="1">
    <location>
        <begin position="50"/>
        <end position="65"/>
    </location>
</feature>
<feature type="compositionally biased region" description="Basic and acidic residues" evidence="1">
    <location>
        <begin position="229"/>
        <end position="258"/>
    </location>
</feature>
<feature type="region of interest" description="Disordered" evidence="1">
    <location>
        <begin position="226"/>
        <end position="285"/>
    </location>
</feature>
<evidence type="ECO:0000313" key="2">
    <source>
        <dbReference type="EMBL" id="OJD30738.1"/>
    </source>
</evidence>
<feature type="region of interest" description="Disordered" evidence="1">
    <location>
        <begin position="672"/>
        <end position="700"/>
    </location>
</feature>
<dbReference type="STRING" id="236234.A0A1J9QRW2"/>
<dbReference type="PANTHER" id="PTHR23211:SF0">
    <property type="entry name" value="TRANS-GOLGI NETWORK INTEGRAL MEMBRANE PROTEIN 2"/>
    <property type="match status" value="1"/>
</dbReference>
<dbReference type="AlphaFoldDB" id="A0A1J9QRW2"/>
<dbReference type="GeneID" id="31017668"/>
<dbReference type="GO" id="GO:0005768">
    <property type="term" value="C:endosome"/>
    <property type="evidence" value="ECO:0007669"/>
    <property type="project" value="TreeGrafter"/>
</dbReference>
<keyword evidence="3" id="KW-1185">Reference proteome</keyword>
<proteinExistence type="predicted"/>
<dbReference type="Proteomes" id="UP000183809">
    <property type="component" value="Unassembled WGS sequence"/>
</dbReference>
<feature type="region of interest" description="Disordered" evidence="1">
    <location>
        <begin position="596"/>
        <end position="627"/>
    </location>
</feature>
<dbReference type="PANTHER" id="PTHR23211">
    <property type="entry name" value="TRANS-GOLGI NETWORK INTEGRAL MEMBRANE PROTEIN TGN38"/>
    <property type="match status" value="1"/>
</dbReference>
<dbReference type="OrthoDB" id="5369448at2759"/>
<feature type="compositionally biased region" description="Basic and acidic residues" evidence="1">
    <location>
        <begin position="266"/>
        <end position="285"/>
    </location>
</feature>
<dbReference type="RefSeq" id="XP_020126998.1">
    <property type="nucleotide sequence ID" value="XM_020277407.1"/>
</dbReference>
<organism evidence="2 3">
    <name type="scientific">Diplodia corticola</name>
    <dbReference type="NCBI Taxonomy" id="236234"/>
    <lineage>
        <taxon>Eukaryota</taxon>
        <taxon>Fungi</taxon>
        <taxon>Dikarya</taxon>
        <taxon>Ascomycota</taxon>
        <taxon>Pezizomycotina</taxon>
        <taxon>Dothideomycetes</taxon>
        <taxon>Dothideomycetes incertae sedis</taxon>
        <taxon>Botryosphaeriales</taxon>
        <taxon>Botryosphaeriaceae</taxon>
        <taxon>Diplodia</taxon>
    </lineage>
</organism>
<protein>
    <submittedName>
        <fullName evidence="2">Uncharacterized protein</fullName>
    </submittedName>
</protein>
<dbReference type="GO" id="GO:0030140">
    <property type="term" value="C:trans-Golgi network transport vesicle"/>
    <property type="evidence" value="ECO:0007669"/>
    <property type="project" value="TreeGrafter"/>
</dbReference>
<comment type="caution">
    <text evidence="2">The sequence shown here is derived from an EMBL/GenBank/DDBJ whole genome shotgun (WGS) entry which is preliminary data.</text>
</comment>
<dbReference type="GO" id="GO:0005802">
    <property type="term" value="C:trans-Golgi network"/>
    <property type="evidence" value="ECO:0007669"/>
    <property type="project" value="TreeGrafter"/>
</dbReference>
<name>A0A1J9QRW2_9PEZI</name>
<dbReference type="EMBL" id="MNUE01000056">
    <property type="protein sequence ID" value="OJD30738.1"/>
    <property type="molecule type" value="Genomic_DNA"/>
</dbReference>
<evidence type="ECO:0000256" key="1">
    <source>
        <dbReference type="SAM" id="MobiDB-lite"/>
    </source>
</evidence>
<reference evidence="2 3" key="1">
    <citation type="submission" date="2016-10" db="EMBL/GenBank/DDBJ databases">
        <title>Proteomics and genomics reveal pathogen-plant mechanisms compatible with a hemibiotrophic lifestyle of Diplodia corticola.</title>
        <authorList>
            <person name="Fernandes I."/>
            <person name="De Jonge R."/>
            <person name="Van De Peer Y."/>
            <person name="Devreese B."/>
            <person name="Alves A."/>
            <person name="Esteves A.C."/>
        </authorList>
    </citation>
    <scope>NUCLEOTIDE SEQUENCE [LARGE SCALE GENOMIC DNA]</scope>
    <source>
        <strain evidence="2 3">CBS 112549</strain>
    </source>
</reference>
<feature type="region of interest" description="Disordered" evidence="1">
    <location>
        <begin position="41"/>
        <end position="158"/>
    </location>
</feature>